<feature type="compositionally biased region" description="Low complexity" evidence="1">
    <location>
        <begin position="269"/>
        <end position="284"/>
    </location>
</feature>
<name>A0A2G9TY78_TELCI</name>
<dbReference type="OrthoDB" id="5876997at2759"/>
<feature type="compositionally biased region" description="Basic and acidic residues" evidence="1">
    <location>
        <begin position="311"/>
        <end position="320"/>
    </location>
</feature>
<gene>
    <name evidence="2" type="ORF">TELCIR_15527</name>
</gene>
<accession>A0A2G9TY78</accession>
<feature type="compositionally biased region" description="Low complexity" evidence="1">
    <location>
        <begin position="242"/>
        <end position="258"/>
    </location>
</feature>
<evidence type="ECO:0000256" key="1">
    <source>
        <dbReference type="SAM" id="MobiDB-lite"/>
    </source>
</evidence>
<dbReference type="PRINTS" id="PR01217">
    <property type="entry name" value="PRICHEXTENSN"/>
</dbReference>
<feature type="region of interest" description="Disordered" evidence="1">
    <location>
        <begin position="227"/>
        <end position="320"/>
    </location>
</feature>
<dbReference type="Proteomes" id="UP000230423">
    <property type="component" value="Unassembled WGS sequence"/>
</dbReference>
<keyword evidence="3" id="KW-1185">Reference proteome</keyword>
<protein>
    <submittedName>
        <fullName evidence="2">Uncharacterized protein</fullName>
    </submittedName>
</protein>
<sequence>MDENRGVFMCPPKAKRLDMVIGIMSPRDDVIRRSAECNRMHHQTKRLESPRLHIYYIGQKPAPTFQSTIFDIPSELPSEDYAVLSQIEDVTPSKVHHPLKTKKINKAALNLPQVQPTVAPAVQPAPAQPLPPPPLLATPAPFTLPTHPTFPPFTLPTHAPFTLPPHPTIAPFTLPGAPTPPPPPFILPTHPTMAPFTFPTHPTFAPFTFPTHPTFAPYSAVTLPFGSVSPSISQPPQPGPGSQPDQHQHLQQFGTQQPQAPPSPSVLPAPQQQQITFPHQQTAQAQNSEAIIGGHVEKVSSSTPNRGSLWFKDDFDISGR</sequence>
<evidence type="ECO:0000313" key="2">
    <source>
        <dbReference type="EMBL" id="PIO62897.1"/>
    </source>
</evidence>
<dbReference type="AlphaFoldDB" id="A0A2G9TY78"/>
<proteinExistence type="predicted"/>
<dbReference type="EMBL" id="KZ351532">
    <property type="protein sequence ID" value="PIO62897.1"/>
    <property type="molecule type" value="Genomic_DNA"/>
</dbReference>
<organism evidence="2 3">
    <name type="scientific">Teladorsagia circumcincta</name>
    <name type="common">Brown stomach worm</name>
    <name type="synonym">Ostertagia circumcincta</name>
    <dbReference type="NCBI Taxonomy" id="45464"/>
    <lineage>
        <taxon>Eukaryota</taxon>
        <taxon>Metazoa</taxon>
        <taxon>Ecdysozoa</taxon>
        <taxon>Nematoda</taxon>
        <taxon>Chromadorea</taxon>
        <taxon>Rhabditida</taxon>
        <taxon>Rhabditina</taxon>
        <taxon>Rhabditomorpha</taxon>
        <taxon>Strongyloidea</taxon>
        <taxon>Trichostrongylidae</taxon>
        <taxon>Teladorsagia</taxon>
    </lineage>
</organism>
<evidence type="ECO:0000313" key="3">
    <source>
        <dbReference type="Proteomes" id="UP000230423"/>
    </source>
</evidence>
<reference evidence="2 3" key="1">
    <citation type="submission" date="2015-09" db="EMBL/GenBank/DDBJ databases">
        <title>Draft genome of the parasitic nematode Teladorsagia circumcincta isolate WARC Sus (inbred).</title>
        <authorList>
            <person name="Mitreva M."/>
        </authorList>
    </citation>
    <scope>NUCLEOTIDE SEQUENCE [LARGE SCALE GENOMIC DNA]</scope>
    <source>
        <strain evidence="2 3">S</strain>
    </source>
</reference>
<feature type="non-terminal residue" evidence="2">
    <location>
        <position position="320"/>
    </location>
</feature>